<dbReference type="Pfam" id="PF00884">
    <property type="entry name" value="Sulfatase"/>
    <property type="match status" value="1"/>
</dbReference>
<gene>
    <name evidence="4" type="ORF">IBL28_19165</name>
</gene>
<evidence type="ECO:0000259" key="3">
    <source>
        <dbReference type="Pfam" id="PF00884"/>
    </source>
</evidence>
<dbReference type="CDD" id="cd16143">
    <property type="entry name" value="ARS_like"/>
    <property type="match status" value="1"/>
</dbReference>
<dbReference type="GO" id="GO:0016787">
    <property type="term" value="F:hydrolase activity"/>
    <property type="evidence" value="ECO:0007669"/>
    <property type="project" value="UniProtKB-KW"/>
</dbReference>
<dbReference type="Proteomes" id="UP000653730">
    <property type="component" value="Unassembled WGS sequence"/>
</dbReference>
<keyword evidence="5" id="KW-1185">Reference proteome</keyword>
<protein>
    <submittedName>
        <fullName evidence="4">Arylsulfatase</fullName>
    </submittedName>
</protein>
<comment type="caution">
    <text evidence="4">The sequence shown here is derived from an EMBL/GenBank/DDBJ whole genome shotgun (WGS) entry which is preliminary data.</text>
</comment>
<dbReference type="InterPro" id="IPR017850">
    <property type="entry name" value="Alkaline_phosphatase_core_sf"/>
</dbReference>
<dbReference type="PANTHER" id="PTHR43751:SF7">
    <property type="entry name" value="ARYLSULPHATASE A"/>
    <property type="match status" value="1"/>
</dbReference>
<dbReference type="Gene3D" id="3.30.1120.10">
    <property type="match status" value="1"/>
</dbReference>
<sequence length="506" mass="56359">MQKQLVHISVMTLFLLTAPVACKKDKKGEQYPEKPNIVIIYTDDLGYGDVSCYGAQKIQTPNIDRLAKEGVKFTSGYASSATCTPSRYALLTGSYPWRNKKAKILPGTAPLLIDTAQQTLPEMLRKAGYYTGIVGKWHLGLGTGNVDWNGHISPGPNEVGFDYSFIMAATQDRVPTVYIENGNVVGLDPEDPIAVSYKENFPGEPTGLENPEMLRMKWHHGHNNSIVNGIPRIGFMKGGDQARWIDEDMADRFLEKAQSYVRGHKDSPFFLYYAMQQPHVPRTPHPRFAGTTGLGPRGDVIAEADWCIGEFLKTLEEEGVLENTLIVFTSDNGPVLNDGYYDDAVEKLGDHKPAGRLRGGKYSLFEGGTRVPFITYWKGRISPQVSDALVCQMDLLKSVSRLVGGETTGTDSRDMLDEFLGQNTKGRETLVLEANGRTAIRMRNWVMIPPYEGPGISRNVNIETGNADSYQLYDLKMDIGQWENLAKTYPDTLKQMITRLDSIKKN</sequence>
<dbReference type="InterPro" id="IPR052701">
    <property type="entry name" value="GAG_Ulvan_Degrading_Sulfatases"/>
</dbReference>
<evidence type="ECO:0000313" key="5">
    <source>
        <dbReference type="Proteomes" id="UP000653730"/>
    </source>
</evidence>
<evidence type="ECO:0000313" key="4">
    <source>
        <dbReference type="EMBL" id="MBC9798099.1"/>
    </source>
</evidence>
<name>A0A926Q4L2_9FLAO</name>
<dbReference type="PROSITE" id="PS00523">
    <property type="entry name" value="SULFATASE_1"/>
    <property type="match status" value="1"/>
</dbReference>
<reference evidence="4 5" key="1">
    <citation type="submission" date="2020-09" db="EMBL/GenBank/DDBJ databases">
        <title>Sinomicrobium weinanense sp. nov., a halophilic bacteria isolated from saline-alkali soil.</title>
        <authorList>
            <person name="Wu P."/>
            <person name="Ren H."/>
            <person name="Mei Y."/>
            <person name="Liang Y."/>
            <person name="Chen Z."/>
        </authorList>
    </citation>
    <scope>NUCLEOTIDE SEQUENCE [LARGE SCALE GENOMIC DNA]</scope>
    <source>
        <strain evidence="4 5">FJxs</strain>
    </source>
</reference>
<dbReference type="PROSITE" id="PS00149">
    <property type="entry name" value="SULFATASE_2"/>
    <property type="match status" value="1"/>
</dbReference>
<accession>A0A926Q4L2</accession>
<evidence type="ECO:0000256" key="1">
    <source>
        <dbReference type="ARBA" id="ARBA00008779"/>
    </source>
</evidence>
<dbReference type="Gene3D" id="3.40.720.10">
    <property type="entry name" value="Alkaline Phosphatase, subunit A"/>
    <property type="match status" value="1"/>
</dbReference>
<dbReference type="EMBL" id="JACVDC010000089">
    <property type="protein sequence ID" value="MBC9798099.1"/>
    <property type="molecule type" value="Genomic_DNA"/>
</dbReference>
<dbReference type="InterPro" id="IPR024607">
    <property type="entry name" value="Sulfatase_CS"/>
</dbReference>
<dbReference type="RefSeq" id="WP_187967226.1">
    <property type="nucleotide sequence ID" value="NZ_JACVDC010000089.1"/>
</dbReference>
<comment type="similarity">
    <text evidence="1">Belongs to the sulfatase family.</text>
</comment>
<proteinExistence type="inferred from homology"/>
<keyword evidence="2" id="KW-0378">Hydrolase</keyword>
<dbReference type="PANTHER" id="PTHR43751">
    <property type="entry name" value="SULFATASE"/>
    <property type="match status" value="1"/>
</dbReference>
<feature type="domain" description="Sulfatase N-terminal" evidence="3">
    <location>
        <begin position="35"/>
        <end position="404"/>
    </location>
</feature>
<dbReference type="SUPFAM" id="SSF53649">
    <property type="entry name" value="Alkaline phosphatase-like"/>
    <property type="match status" value="1"/>
</dbReference>
<evidence type="ECO:0000256" key="2">
    <source>
        <dbReference type="ARBA" id="ARBA00022801"/>
    </source>
</evidence>
<dbReference type="AlphaFoldDB" id="A0A926Q4L2"/>
<dbReference type="InterPro" id="IPR000917">
    <property type="entry name" value="Sulfatase_N"/>
</dbReference>
<organism evidence="4 5">
    <name type="scientific">Sinomicrobium weinanense</name>
    <dbReference type="NCBI Taxonomy" id="2842200"/>
    <lineage>
        <taxon>Bacteria</taxon>
        <taxon>Pseudomonadati</taxon>
        <taxon>Bacteroidota</taxon>
        <taxon>Flavobacteriia</taxon>
        <taxon>Flavobacteriales</taxon>
        <taxon>Flavobacteriaceae</taxon>
        <taxon>Sinomicrobium</taxon>
    </lineage>
</organism>